<evidence type="ECO:0000313" key="7">
    <source>
        <dbReference type="EMBL" id="GIY92707.1"/>
    </source>
</evidence>
<organism evidence="7 8">
    <name type="scientific">Caerostris extrusa</name>
    <name type="common">Bark spider</name>
    <name type="synonym">Caerostris bankana</name>
    <dbReference type="NCBI Taxonomy" id="172846"/>
    <lineage>
        <taxon>Eukaryota</taxon>
        <taxon>Metazoa</taxon>
        <taxon>Ecdysozoa</taxon>
        <taxon>Arthropoda</taxon>
        <taxon>Chelicerata</taxon>
        <taxon>Arachnida</taxon>
        <taxon>Araneae</taxon>
        <taxon>Araneomorphae</taxon>
        <taxon>Entelegynae</taxon>
        <taxon>Araneoidea</taxon>
        <taxon>Araneidae</taxon>
        <taxon>Caerostris</taxon>
    </lineage>
</organism>
<evidence type="ECO:0000256" key="3">
    <source>
        <dbReference type="ARBA" id="ARBA00022989"/>
    </source>
</evidence>
<feature type="transmembrane region" description="Helical" evidence="5">
    <location>
        <begin position="32"/>
        <end position="50"/>
    </location>
</feature>
<keyword evidence="3 5" id="KW-1133">Transmembrane helix</keyword>
<keyword evidence="8" id="KW-1185">Reference proteome</keyword>
<dbReference type="PRINTS" id="PR00171">
    <property type="entry name" value="SUGRTRNSPORT"/>
</dbReference>
<evidence type="ECO:0000256" key="5">
    <source>
        <dbReference type="SAM" id="Phobius"/>
    </source>
</evidence>
<proteinExistence type="predicted"/>
<dbReference type="GO" id="GO:0022857">
    <property type="term" value="F:transmembrane transporter activity"/>
    <property type="evidence" value="ECO:0007669"/>
    <property type="project" value="InterPro"/>
</dbReference>
<dbReference type="EMBL" id="BPLR01017579">
    <property type="protein sequence ID" value="GIY92707.1"/>
    <property type="molecule type" value="Genomic_DNA"/>
</dbReference>
<dbReference type="PROSITE" id="PS50850">
    <property type="entry name" value="MFS"/>
    <property type="match status" value="1"/>
</dbReference>
<dbReference type="InterPro" id="IPR005828">
    <property type="entry name" value="MFS_sugar_transport-like"/>
</dbReference>
<comment type="subcellular location">
    <subcellularLocation>
        <location evidence="1">Membrane</location>
        <topology evidence="1">Multi-pass membrane protein</topology>
    </subcellularLocation>
</comment>
<feature type="transmembrane region" description="Helical" evidence="5">
    <location>
        <begin position="6"/>
        <end position="25"/>
    </location>
</feature>
<reference evidence="7 8" key="1">
    <citation type="submission" date="2021-06" db="EMBL/GenBank/DDBJ databases">
        <title>Caerostris extrusa draft genome.</title>
        <authorList>
            <person name="Kono N."/>
            <person name="Arakawa K."/>
        </authorList>
    </citation>
    <scope>NUCLEOTIDE SEQUENCE [LARGE SCALE GENOMIC DNA]</scope>
</reference>
<dbReference type="GO" id="GO:0016020">
    <property type="term" value="C:membrane"/>
    <property type="evidence" value="ECO:0007669"/>
    <property type="project" value="UniProtKB-SubCell"/>
</dbReference>
<dbReference type="Gene3D" id="1.20.1250.20">
    <property type="entry name" value="MFS general substrate transporter like domains"/>
    <property type="match status" value="2"/>
</dbReference>
<evidence type="ECO:0000256" key="4">
    <source>
        <dbReference type="ARBA" id="ARBA00023136"/>
    </source>
</evidence>
<dbReference type="Pfam" id="PF00083">
    <property type="entry name" value="Sugar_tr"/>
    <property type="match status" value="2"/>
</dbReference>
<feature type="domain" description="Major facilitator superfamily (MFS) profile" evidence="6">
    <location>
        <begin position="1"/>
        <end position="179"/>
    </location>
</feature>
<dbReference type="AlphaFoldDB" id="A0AAV4XBZ8"/>
<gene>
    <name evidence="7" type="primary">Tret1</name>
    <name evidence="7" type="ORF">CEXT_395331</name>
</gene>
<dbReference type="Proteomes" id="UP001054945">
    <property type="component" value="Unassembled WGS sequence"/>
</dbReference>
<evidence type="ECO:0000313" key="8">
    <source>
        <dbReference type="Proteomes" id="UP001054945"/>
    </source>
</evidence>
<evidence type="ECO:0000256" key="1">
    <source>
        <dbReference type="ARBA" id="ARBA00004141"/>
    </source>
</evidence>
<dbReference type="PROSITE" id="PS00217">
    <property type="entry name" value="SUGAR_TRANSPORT_2"/>
    <property type="match status" value="1"/>
</dbReference>
<keyword evidence="2 5" id="KW-0812">Transmembrane</keyword>
<dbReference type="SUPFAM" id="SSF103473">
    <property type="entry name" value="MFS general substrate transporter"/>
    <property type="match status" value="1"/>
</dbReference>
<evidence type="ECO:0000259" key="6">
    <source>
        <dbReference type="PROSITE" id="PS50850"/>
    </source>
</evidence>
<feature type="transmembrane region" description="Helical" evidence="5">
    <location>
        <begin position="56"/>
        <end position="76"/>
    </location>
</feature>
<protein>
    <submittedName>
        <fullName evidence="7">Facilitated trehalose transporter Tret1</fullName>
    </submittedName>
</protein>
<accession>A0AAV4XBZ8</accession>
<dbReference type="InterPro" id="IPR036259">
    <property type="entry name" value="MFS_trans_sf"/>
</dbReference>
<dbReference type="InterPro" id="IPR050549">
    <property type="entry name" value="MFS_Trehalose_Transporter"/>
</dbReference>
<comment type="caution">
    <text evidence="7">The sequence shown here is derived from an EMBL/GenBank/DDBJ whole genome shotgun (WGS) entry which is preliminary data.</text>
</comment>
<dbReference type="PANTHER" id="PTHR48021:SF1">
    <property type="entry name" value="GH07001P-RELATED"/>
    <property type="match status" value="1"/>
</dbReference>
<feature type="transmembrane region" description="Helical" evidence="5">
    <location>
        <begin position="83"/>
        <end position="106"/>
    </location>
</feature>
<name>A0AAV4XBZ8_CAEEX</name>
<sequence length="179" mass="18802">MFVSTIYTLGWLAIAYAPSILVIYLGRIISGLCAGICAVAVPTYIVEIAPTEIRGLLTSGFQVAFSVGVFLIIGLGTLLRWSWLAIAGAVLTTSAVCLMVIMPGIPRLAGSGIQNREFLNPTFYKPLGFAVLLMVFQQTSGVNSIMSYTVDIFGSIGSSVDPHIASAIVAAVQIAGTIV</sequence>
<keyword evidence="4 5" id="KW-0472">Membrane</keyword>
<dbReference type="InterPro" id="IPR020846">
    <property type="entry name" value="MFS_dom"/>
</dbReference>
<evidence type="ECO:0000256" key="2">
    <source>
        <dbReference type="ARBA" id="ARBA00022692"/>
    </source>
</evidence>
<dbReference type="PANTHER" id="PTHR48021">
    <property type="match status" value="1"/>
</dbReference>
<dbReference type="InterPro" id="IPR003663">
    <property type="entry name" value="Sugar/inositol_transpt"/>
</dbReference>
<dbReference type="InterPro" id="IPR005829">
    <property type="entry name" value="Sugar_transporter_CS"/>
</dbReference>